<gene>
    <name evidence="3" type="ORF">JCM21531_3664</name>
</gene>
<accession>W4VA78</accession>
<dbReference type="EMBL" id="BAVR01000055">
    <property type="protein sequence ID" value="GAE90081.1"/>
    <property type="molecule type" value="Genomic_DNA"/>
</dbReference>
<reference evidence="3" key="1">
    <citation type="journal article" date="2014" name="Genome Announc.">
        <title>Draft Genome Sequence of Clostridium straminisolvens Strain JCM 21531T, Isolated from a Cellulose-Degrading Bacterial Community.</title>
        <authorList>
            <person name="Yuki M."/>
            <person name="Oshima K."/>
            <person name="Suda W."/>
            <person name="Sakamoto M."/>
            <person name="Kitamura K."/>
            <person name="Iida T."/>
            <person name="Hattori M."/>
            <person name="Ohkuma M."/>
        </authorList>
    </citation>
    <scope>NUCLEOTIDE SEQUENCE [LARGE SCALE GENOMIC DNA]</scope>
    <source>
        <strain evidence="3">JCM 21531</strain>
    </source>
</reference>
<dbReference type="AlphaFoldDB" id="W4VA78"/>
<feature type="active site" description="Nucleophile" evidence="1">
    <location>
        <position position="255"/>
    </location>
</feature>
<keyword evidence="2" id="KW-0732">Signal</keyword>
<dbReference type="STRING" id="1294263.JCM21531_3664"/>
<dbReference type="PRINTS" id="PR00844">
    <property type="entry name" value="GLHYDRLASE48"/>
</dbReference>
<dbReference type="Proteomes" id="UP000019109">
    <property type="component" value="Unassembled WGS sequence"/>
</dbReference>
<dbReference type="GO" id="GO:0030245">
    <property type="term" value="P:cellulose catabolic process"/>
    <property type="evidence" value="ECO:0007669"/>
    <property type="project" value="InterPro"/>
</dbReference>
<dbReference type="Pfam" id="PF02011">
    <property type="entry name" value="Glyco_hydro_48"/>
    <property type="match status" value="1"/>
</dbReference>
<protein>
    <submittedName>
        <fullName evidence="3">Endoglucanase A</fullName>
    </submittedName>
</protein>
<feature type="chain" id="PRO_5004850393" evidence="2">
    <location>
        <begin position="28"/>
        <end position="358"/>
    </location>
</feature>
<sequence>MVKSKKISIVLAIVMLVSVMIPATVFAGPTKAPTPAGTSYEDLFLEFYGMIKDPKNGYFSSDEGIPYHSIETLIVEAPDYGHVTTSEAFSYYIWLEALYGKLTGDWSGVQTSWKVMEDWIIPDSTEQPGMAMYNPSSPATYAAEYQDPSYYPSELMFDSVRVGSDPVHNDLTSAYGPDMYLMHWLMDVDNWYGFGTGTRATFINTFQRGEQESTWETIPHPSIEEFKYGGPNGFLDLFTKDKSYSRQWRYTNAPDAEGRAIQAVYWANKWAKEQGKASTLSSVVTKAAKMGDFLRNDMFDKYFMKIGAQDKTPGNGYDSAHYLMAWYTSWGGGIGSSWAWKIGCSTYTSDIRTHSRHG</sequence>
<evidence type="ECO:0000256" key="1">
    <source>
        <dbReference type="PIRSR" id="PIRSR600556-1"/>
    </source>
</evidence>
<comment type="caution">
    <text evidence="3">The sequence shown here is derived from an EMBL/GenBank/DDBJ whole genome shotgun (WGS) entry which is preliminary data.</text>
</comment>
<keyword evidence="4" id="KW-1185">Reference proteome</keyword>
<feature type="signal peptide" evidence="2">
    <location>
        <begin position="1"/>
        <end position="27"/>
    </location>
</feature>
<name>W4VA78_9FIRM</name>
<proteinExistence type="predicted"/>
<dbReference type="InterPro" id="IPR000556">
    <property type="entry name" value="Glyco_hydro_48F"/>
</dbReference>
<dbReference type="InterPro" id="IPR012341">
    <property type="entry name" value="6hp_glycosidase-like_sf"/>
</dbReference>
<evidence type="ECO:0000313" key="3">
    <source>
        <dbReference type="EMBL" id="GAE90081.1"/>
    </source>
</evidence>
<dbReference type="GO" id="GO:0008810">
    <property type="term" value="F:cellulase activity"/>
    <property type="evidence" value="ECO:0007669"/>
    <property type="project" value="InterPro"/>
</dbReference>
<dbReference type="SUPFAM" id="SSF48208">
    <property type="entry name" value="Six-hairpin glycosidases"/>
    <property type="match status" value="1"/>
</dbReference>
<evidence type="ECO:0000256" key="2">
    <source>
        <dbReference type="SAM" id="SignalP"/>
    </source>
</evidence>
<feature type="active site" description="Proton donor" evidence="1">
    <location>
        <position position="87"/>
    </location>
</feature>
<dbReference type="InterPro" id="IPR008928">
    <property type="entry name" value="6-hairpin_glycosidase_sf"/>
</dbReference>
<evidence type="ECO:0000313" key="4">
    <source>
        <dbReference type="Proteomes" id="UP000019109"/>
    </source>
</evidence>
<organism evidence="3 4">
    <name type="scientific">Acetivibrio straminisolvens JCM 21531</name>
    <dbReference type="NCBI Taxonomy" id="1294263"/>
    <lineage>
        <taxon>Bacteria</taxon>
        <taxon>Bacillati</taxon>
        <taxon>Bacillota</taxon>
        <taxon>Clostridia</taxon>
        <taxon>Eubacteriales</taxon>
        <taxon>Oscillospiraceae</taxon>
        <taxon>Acetivibrio</taxon>
    </lineage>
</organism>
<dbReference type="Gene3D" id="1.50.10.10">
    <property type="match status" value="2"/>
</dbReference>